<name>A0A0G1GJI4_9BACT</name>
<evidence type="ECO:0000313" key="1">
    <source>
        <dbReference type="EMBL" id="KKT34503.1"/>
    </source>
</evidence>
<sequence>MAIVVQMSTVKKAETEIQSSQVKSMIYYGSG</sequence>
<comment type="caution">
    <text evidence="1">The sequence shown here is derived from an EMBL/GenBank/DDBJ whole genome shotgun (WGS) entry which is preliminary data.</text>
</comment>
<gene>
    <name evidence="1" type="ORF">UW23_C0036G0003</name>
</gene>
<organism evidence="1 2">
    <name type="scientific">Candidatus Collierbacteria bacterium GW2011_GWA1_44_12</name>
    <dbReference type="NCBI Taxonomy" id="1618376"/>
    <lineage>
        <taxon>Bacteria</taxon>
        <taxon>Candidatus Collieribacteriota</taxon>
    </lineage>
</organism>
<evidence type="ECO:0000313" key="2">
    <source>
        <dbReference type="Proteomes" id="UP000034069"/>
    </source>
</evidence>
<dbReference type="AlphaFoldDB" id="A0A0G1GJI4"/>
<dbReference type="Proteomes" id="UP000034069">
    <property type="component" value="Unassembled WGS sequence"/>
</dbReference>
<protein>
    <submittedName>
        <fullName evidence="1">Uncharacterized protein</fullName>
    </submittedName>
</protein>
<accession>A0A0G1GJI4</accession>
<dbReference type="EMBL" id="LCHN01000036">
    <property type="protein sequence ID" value="KKT34503.1"/>
    <property type="molecule type" value="Genomic_DNA"/>
</dbReference>
<reference evidence="1 2" key="1">
    <citation type="journal article" date="2015" name="Nature">
        <title>rRNA introns, odd ribosomes, and small enigmatic genomes across a large radiation of phyla.</title>
        <authorList>
            <person name="Brown C.T."/>
            <person name="Hug L.A."/>
            <person name="Thomas B.C."/>
            <person name="Sharon I."/>
            <person name="Castelle C.J."/>
            <person name="Singh A."/>
            <person name="Wilkins M.J."/>
            <person name="Williams K.H."/>
            <person name="Banfield J.F."/>
        </authorList>
    </citation>
    <scope>NUCLEOTIDE SEQUENCE [LARGE SCALE GENOMIC DNA]</scope>
</reference>
<proteinExistence type="predicted"/>